<evidence type="ECO:0000256" key="5">
    <source>
        <dbReference type="ARBA" id="ARBA00022527"/>
    </source>
</evidence>
<feature type="region of interest" description="Important for the catalytic mechanism of both phosphorylation and dephosphorylation" evidence="14">
    <location>
        <begin position="202"/>
        <end position="211"/>
    </location>
</feature>
<comment type="similarity">
    <text evidence="3 14">Belongs to the HPrK/P family.</text>
</comment>
<evidence type="ECO:0000256" key="9">
    <source>
        <dbReference type="ARBA" id="ARBA00022777"/>
    </source>
</evidence>
<dbReference type="HAMAP" id="MF_01249">
    <property type="entry name" value="HPr_kinase"/>
    <property type="match status" value="1"/>
</dbReference>
<proteinExistence type="inferred from homology"/>
<dbReference type="PANTHER" id="PTHR30305">
    <property type="entry name" value="PROTEIN YJDM-RELATED"/>
    <property type="match status" value="1"/>
</dbReference>
<feature type="active site" evidence="14">
    <location>
        <position position="160"/>
    </location>
</feature>
<keyword evidence="9 14" id="KW-0418">Kinase</keyword>
<keyword evidence="10 14" id="KW-0067">ATP-binding</keyword>
<dbReference type="PANTHER" id="PTHR30305:SF1">
    <property type="entry name" value="HPR KINASE_PHOSPHORYLASE"/>
    <property type="match status" value="1"/>
</dbReference>
<dbReference type="CDD" id="cd01918">
    <property type="entry name" value="HprK_C"/>
    <property type="match status" value="1"/>
</dbReference>
<accession>A0A6J4MSE7</accession>
<evidence type="ECO:0000256" key="6">
    <source>
        <dbReference type="ARBA" id="ARBA00022679"/>
    </source>
</evidence>
<keyword evidence="6 14" id="KW-0808">Transferase</keyword>
<evidence type="ECO:0000256" key="10">
    <source>
        <dbReference type="ARBA" id="ARBA00022840"/>
    </source>
</evidence>
<name>A0A6J4MSE7_9BACT</name>
<dbReference type="EC" id="2.7.4.-" evidence="14"/>
<dbReference type="SUPFAM" id="SSF75138">
    <property type="entry name" value="HprK N-terminal domain-like"/>
    <property type="match status" value="1"/>
</dbReference>
<feature type="binding site" evidence="14">
    <location>
        <position position="203"/>
    </location>
    <ligand>
        <name>Mg(2+)</name>
        <dbReference type="ChEBI" id="CHEBI:18420"/>
    </ligand>
</feature>
<dbReference type="InterPro" id="IPR028979">
    <property type="entry name" value="Ser_kin/Pase_Hpr-like_N_sf"/>
</dbReference>
<comment type="subunit">
    <text evidence="4 14">Homohexamer.</text>
</comment>
<keyword evidence="11 14" id="KW-0460">Magnesium</keyword>
<dbReference type="Pfam" id="PF02603">
    <property type="entry name" value="Hpr_kinase_N"/>
    <property type="match status" value="1"/>
</dbReference>
<protein>
    <recommendedName>
        <fullName evidence="14">HPr kinase/phosphorylase</fullName>
        <shortName evidence="14">HPrK/P</shortName>
        <ecNumber evidence="14">2.7.11.-</ecNumber>
        <ecNumber evidence="14">2.7.4.-</ecNumber>
    </recommendedName>
    <alternativeName>
        <fullName evidence="14">HPr(Ser) kinase/phosphorylase</fullName>
    </alternativeName>
</protein>
<comment type="domain">
    <text evidence="14">The Walker A ATP-binding motif also binds Pi and PPi.</text>
</comment>
<keyword evidence="5 14" id="KW-0723">Serine/threonine-protein kinase</keyword>
<keyword evidence="7 14" id="KW-0479">Metal-binding</keyword>
<evidence type="ECO:0000256" key="1">
    <source>
        <dbReference type="ARBA" id="ARBA00001120"/>
    </source>
</evidence>
<dbReference type="GO" id="GO:0000155">
    <property type="term" value="F:phosphorelay sensor kinase activity"/>
    <property type="evidence" value="ECO:0007669"/>
    <property type="project" value="InterPro"/>
</dbReference>
<dbReference type="InterPro" id="IPR027417">
    <property type="entry name" value="P-loop_NTPase"/>
</dbReference>
<evidence type="ECO:0000256" key="12">
    <source>
        <dbReference type="ARBA" id="ARBA00023268"/>
    </source>
</evidence>
<organism evidence="17">
    <name type="scientific">uncultured Gemmatimonadota bacterium</name>
    <dbReference type="NCBI Taxonomy" id="203437"/>
    <lineage>
        <taxon>Bacteria</taxon>
        <taxon>Pseudomonadati</taxon>
        <taxon>Gemmatimonadota</taxon>
        <taxon>environmental samples</taxon>
    </lineage>
</organism>
<evidence type="ECO:0000259" key="16">
    <source>
        <dbReference type="Pfam" id="PF07475"/>
    </source>
</evidence>
<evidence type="ECO:0000256" key="11">
    <source>
        <dbReference type="ARBA" id="ARBA00022842"/>
    </source>
</evidence>
<feature type="active site" description="Proton acceptor; for phosphorylation activity. Proton donor; for dephosphorylation activity" evidence="14">
    <location>
        <position position="178"/>
    </location>
</feature>
<dbReference type="InterPro" id="IPR011126">
    <property type="entry name" value="Hpr_kin/Pase_Hpr_N"/>
</dbReference>
<comment type="miscellaneous">
    <text evidence="14">Both phosphorylation and phosphorolysis are carried out by the same active site and suggest a common mechanism for both reactions.</text>
</comment>
<evidence type="ECO:0000256" key="4">
    <source>
        <dbReference type="ARBA" id="ARBA00011643"/>
    </source>
</evidence>
<evidence type="ECO:0000256" key="2">
    <source>
        <dbReference type="ARBA" id="ARBA00001946"/>
    </source>
</evidence>
<keyword evidence="12 14" id="KW-0511">Multifunctional enzyme</keyword>
<reference evidence="17" key="1">
    <citation type="submission" date="2020-02" db="EMBL/GenBank/DDBJ databases">
        <authorList>
            <person name="Meier V. D."/>
        </authorList>
    </citation>
    <scope>NUCLEOTIDE SEQUENCE</scope>
    <source>
        <strain evidence="17">AVDCRST_MAG89</strain>
    </source>
</reference>
<feature type="region of interest" description="Important for the catalytic mechanism of dephosphorylation" evidence="14">
    <location>
        <begin position="265"/>
        <end position="270"/>
    </location>
</feature>
<comment type="cofactor">
    <cofactor evidence="2 14">
        <name>Mg(2+)</name>
        <dbReference type="ChEBI" id="CHEBI:18420"/>
    </cofactor>
</comment>
<evidence type="ECO:0000313" key="17">
    <source>
        <dbReference type="EMBL" id="CAA9365470.1"/>
    </source>
</evidence>
<feature type="active site" evidence="14">
    <location>
        <position position="139"/>
    </location>
</feature>
<evidence type="ECO:0000256" key="13">
    <source>
        <dbReference type="ARBA" id="ARBA00047657"/>
    </source>
</evidence>
<gene>
    <name evidence="14" type="primary">hprK</name>
    <name evidence="17" type="ORF">AVDCRST_MAG89-4056</name>
</gene>
<dbReference type="EMBL" id="CADCTV010000851">
    <property type="protein sequence ID" value="CAA9365470.1"/>
    <property type="molecule type" value="Genomic_DNA"/>
</dbReference>
<comment type="catalytic activity">
    <reaction evidence="1 14">
        <text>[HPr protein]-L-serine + ATP = [HPr protein]-O-phospho-L-serine + ADP + H(+)</text>
        <dbReference type="Rhea" id="RHEA:46600"/>
        <dbReference type="Rhea" id="RHEA-COMP:11602"/>
        <dbReference type="Rhea" id="RHEA-COMP:11603"/>
        <dbReference type="ChEBI" id="CHEBI:15378"/>
        <dbReference type="ChEBI" id="CHEBI:29999"/>
        <dbReference type="ChEBI" id="CHEBI:30616"/>
        <dbReference type="ChEBI" id="CHEBI:83421"/>
        <dbReference type="ChEBI" id="CHEBI:456216"/>
    </reaction>
</comment>
<evidence type="ECO:0000259" key="15">
    <source>
        <dbReference type="Pfam" id="PF02603"/>
    </source>
</evidence>
<dbReference type="GO" id="GO:0004712">
    <property type="term" value="F:protein serine/threonine/tyrosine kinase activity"/>
    <property type="evidence" value="ECO:0007669"/>
    <property type="project" value="UniProtKB-UniRule"/>
</dbReference>
<comment type="catalytic activity">
    <reaction evidence="13 14">
        <text>[HPr protein]-O-phospho-L-serine + phosphate + H(+) = [HPr protein]-L-serine + diphosphate</text>
        <dbReference type="Rhea" id="RHEA:46604"/>
        <dbReference type="Rhea" id="RHEA-COMP:11602"/>
        <dbReference type="Rhea" id="RHEA-COMP:11603"/>
        <dbReference type="ChEBI" id="CHEBI:15378"/>
        <dbReference type="ChEBI" id="CHEBI:29999"/>
        <dbReference type="ChEBI" id="CHEBI:33019"/>
        <dbReference type="ChEBI" id="CHEBI:43474"/>
        <dbReference type="ChEBI" id="CHEBI:83421"/>
    </reaction>
</comment>
<dbReference type="InterPro" id="IPR003755">
    <property type="entry name" value="HPr(Ser)_kin/Pase"/>
</dbReference>
<dbReference type="GO" id="GO:0000287">
    <property type="term" value="F:magnesium ion binding"/>
    <property type="evidence" value="ECO:0007669"/>
    <property type="project" value="UniProtKB-UniRule"/>
</dbReference>
<comment type="function">
    <text evidence="14">Catalyzes the ATP- as well as the pyrophosphate-dependent phosphorylation of a specific serine residue in HPr, a phosphocarrier protein of the phosphoenolpyruvate-dependent sugar phosphotransferase system (PTS). HprK/P also catalyzes the pyrophosphate-producing, inorganic phosphate-dependent dephosphorylation (phosphorolysis) of seryl-phosphorylated HPr (P-Ser-HPr).</text>
</comment>
<dbReference type="GO" id="GO:0005524">
    <property type="term" value="F:ATP binding"/>
    <property type="evidence" value="ECO:0007669"/>
    <property type="project" value="UniProtKB-UniRule"/>
</dbReference>
<evidence type="ECO:0000256" key="14">
    <source>
        <dbReference type="HAMAP-Rule" id="MF_01249"/>
    </source>
</evidence>
<evidence type="ECO:0000256" key="3">
    <source>
        <dbReference type="ARBA" id="ARBA00006883"/>
    </source>
</evidence>
<dbReference type="GO" id="GO:0006109">
    <property type="term" value="P:regulation of carbohydrate metabolic process"/>
    <property type="evidence" value="ECO:0007669"/>
    <property type="project" value="UniProtKB-UniRule"/>
</dbReference>
<dbReference type="Pfam" id="PF07475">
    <property type="entry name" value="Hpr_kinase_C"/>
    <property type="match status" value="1"/>
</dbReference>
<dbReference type="SUPFAM" id="SSF53795">
    <property type="entry name" value="PEP carboxykinase-like"/>
    <property type="match status" value="1"/>
</dbReference>
<sequence length="316" mass="35435">MTVDDLLRSKRESLALELLTDERGLSRTIHTPDISSPGLVLTGYTERFPADRMQVLGETEVAFLESLDEDRRRGALQVFLDFDIPVVFVTKGQTPPPPLLELANHTGTPVIRSALKTADFYTRIKPFLEERFAPRTTLHGSLADVYGVGLLFVGKSGIGKSEAVLDLVERGHRLVADDLVMITRRGHEVLIGKGHDLQRHHMEIRGVGIIDIRTMFGVRAIRQQKRIEVVVQLEIWDENAVYDRTGLDTKTMDILGIPVPMVTVPLVPGKNITVVCEVVAMNHLLKYSGVDTARLFNQRLQNRMAGVSDYLEEDYE</sequence>
<dbReference type="Gene3D" id="3.40.1390.20">
    <property type="entry name" value="HprK N-terminal domain-like"/>
    <property type="match status" value="1"/>
</dbReference>
<dbReference type="InterPro" id="IPR011104">
    <property type="entry name" value="Hpr_kin/Pase_C"/>
</dbReference>
<feature type="binding site" evidence="14">
    <location>
        <begin position="154"/>
        <end position="161"/>
    </location>
    <ligand>
        <name>ATP</name>
        <dbReference type="ChEBI" id="CHEBI:30616"/>
    </ligand>
</feature>
<feature type="domain" description="HPr kinase/phosphorylase C-terminal" evidence="16">
    <location>
        <begin position="131"/>
        <end position="299"/>
    </location>
</feature>
<dbReference type="FunFam" id="3.40.50.300:FF:000174">
    <property type="entry name" value="HPr kinase/phosphorylase"/>
    <property type="match status" value="1"/>
</dbReference>
<evidence type="ECO:0000256" key="7">
    <source>
        <dbReference type="ARBA" id="ARBA00022723"/>
    </source>
</evidence>
<dbReference type="AlphaFoldDB" id="A0A6J4MSE7"/>
<feature type="domain" description="HPr(Ser) kinase/phosphorylase N-terminal" evidence="15">
    <location>
        <begin position="2"/>
        <end position="128"/>
    </location>
</feature>
<dbReference type="Gene3D" id="3.40.50.300">
    <property type="entry name" value="P-loop containing nucleotide triphosphate hydrolases"/>
    <property type="match status" value="1"/>
</dbReference>
<dbReference type="NCBIfam" id="TIGR00679">
    <property type="entry name" value="hpr-ser"/>
    <property type="match status" value="1"/>
</dbReference>
<dbReference type="GO" id="GO:0004674">
    <property type="term" value="F:protein serine/threonine kinase activity"/>
    <property type="evidence" value="ECO:0007669"/>
    <property type="project" value="UniProtKB-KW"/>
</dbReference>
<evidence type="ECO:0000256" key="8">
    <source>
        <dbReference type="ARBA" id="ARBA00022741"/>
    </source>
</evidence>
<dbReference type="EC" id="2.7.11.-" evidence="14"/>
<feature type="binding site" evidence="14">
    <location>
        <position position="161"/>
    </location>
    <ligand>
        <name>Mg(2+)</name>
        <dbReference type="ChEBI" id="CHEBI:18420"/>
    </ligand>
</feature>
<keyword evidence="8 14" id="KW-0547">Nucleotide-binding</keyword>
<feature type="active site" evidence="14">
    <location>
        <position position="244"/>
    </location>
</feature>